<evidence type="ECO:0000256" key="1">
    <source>
        <dbReference type="SAM" id="MobiDB-lite"/>
    </source>
</evidence>
<dbReference type="Proteomes" id="UP001228376">
    <property type="component" value="Unassembled WGS sequence"/>
</dbReference>
<evidence type="ECO:0008006" key="5">
    <source>
        <dbReference type="Google" id="ProtNLM"/>
    </source>
</evidence>
<evidence type="ECO:0000256" key="2">
    <source>
        <dbReference type="SAM" id="Phobius"/>
    </source>
</evidence>
<dbReference type="EMBL" id="JAROCA020000001">
    <property type="protein sequence ID" value="MDY0406296.1"/>
    <property type="molecule type" value="Genomic_DNA"/>
</dbReference>
<dbReference type="RefSeq" id="WP_306066419.1">
    <property type="nucleotide sequence ID" value="NZ_JAROCA020000001.1"/>
</dbReference>
<reference evidence="3 4" key="1">
    <citation type="submission" date="2023-10" db="EMBL/GenBank/DDBJ databases">
        <title>179-bfca-hs.</title>
        <authorList>
            <person name="Miliotis G."/>
            <person name="Sengupta P."/>
            <person name="Hameed A."/>
            <person name="Chuvochina M."/>
            <person name="Mcdonagh F."/>
            <person name="Simpson A.C."/>
            <person name="Singh N.K."/>
            <person name="Rekha P.D."/>
            <person name="Raman K."/>
            <person name="Hugenholtz P."/>
            <person name="Venkateswaran K."/>
        </authorList>
    </citation>
    <scope>NUCLEOTIDE SEQUENCE [LARGE SCALE GENOMIC DNA]</scope>
    <source>
        <strain evidence="3 4">179-BFC-A-HS</strain>
    </source>
</reference>
<name>A0ABU5CIW9_9BACI</name>
<gene>
    <name evidence="3" type="ORF">P5G51_013655</name>
</gene>
<keyword evidence="4" id="KW-1185">Reference proteome</keyword>
<keyword evidence="2" id="KW-0812">Transmembrane</keyword>
<feature type="transmembrane region" description="Helical" evidence="2">
    <location>
        <begin position="35"/>
        <end position="55"/>
    </location>
</feature>
<keyword evidence="2" id="KW-1133">Transmembrane helix</keyword>
<feature type="compositionally biased region" description="Acidic residues" evidence="1">
    <location>
        <begin position="304"/>
        <end position="313"/>
    </location>
</feature>
<accession>A0ABU5CIW9</accession>
<feature type="transmembrane region" description="Helical" evidence="2">
    <location>
        <begin position="12"/>
        <end position="29"/>
    </location>
</feature>
<feature type="region of interest" description="Disordered" evidence="1">
    <location>
        <begin position="285"/>
        <end position="313"/>
    </location>
</feature>
<protein>
    <recommendedName>
        <fullName evidence="5">DUF58 domain-containing protein</fullName>
    </recommendedName>
</protein>
<evidence type="ECO:0000313" key="4">
    <source>
        <dbReference type="Proteomes" id="UP001228376"/>
    </source>
</evidence>
<comment type="caution">
    <text evidence="3">The sequence shown here is derived from an EMBL/GenBank/DDBJ whole genome shotgun (WGS) entry which is preliminary data.</text>
</comment>
<evidence type="ECO:0000313" key="3">
    <source>
        <dbReference type="EMBL" id="MDY0406296.1"/>
    </source>
</evidence>
<proteinExistence type="predicted"/>
<keyword evidence="2" id="KW-0472">Membrane</keyword>
<sequence length="356" mass="40314">MSYERLRNYDLFFGLSFFCGVGIIIFLLVKGAFLYAFLSFILLFIFGIIAAGKYTKLQNRLNESMKARIASLQPSAKDFQSTIVFIPDSLTVKLVFDVPAKRLYIWRPVSTRTEMSMDMPFNIFNYAFDEISEVKVIANDQTIASSKDFSDNEAGSIAKKIQFKRLKTLLLEIRLNDICHTLPFYKSISGNGNIPVRPITPAYKQNVRQVQECFTLLNKVAHGKSLRFPNMDSIETAPDGQSQTAIVNENENVFRQKEAIHPVLDEYTKRVQPIGNTLDVQVATRHDGTSEPTSALSALKDTEESIEPSESLDAEIAFSEIDDAQTETKSAFSDFEKFLESNKKKQFGTTRRDKQD</sequence>
<organism evidence="3 4">
    <name type="scientific">Tigheibacillus jepli</name>
    <dbReference type="NCBI Taxonomy" id="3035914"/>
    <lineage>
        <taxon>Bacteria</taxon>
        <taxon>Bacillati</taxon>
        <taxon>Bacillota</taxon>
        <taxon>Bacilli</taxon>
        <taxon>Bacillales</taxon>
        <taxon>Bacillaceae</taxon>
        <taxon>Tigheibacillus</taxon>
    </lineage>
</organism>